<feature type="compositionally biased region" description="Low complexity" evidence="1">
    <location>
        <begin position="142"/>
        <end position="161"/>
    </location>
</feature>
<gene>
    <name evidence="2" type="ORF">CYCCA115_LOCUS4503</name>
</gene>
<proteinExistence type="predicted"/>
<feature type="compositionally biased region" description="Acidic residues" evidence="1">
    <location>
        <begin position="104"/>
        <end position="121"/>
    </location>
</feature>
<comment type="caution">
    <text evidence="2">The sequence shown here is derived from an EMBL/GenBank/DDBJ whole genome shotgun (WGS) entry which is preliminary data.</text>
</comment>
<dbReference type="EMBL" id="CAKOGP040000446">
    <property type="protein sequence ID" value="CAJ1935166.1"/>
    <property type="molecule type" value="Genomic_DNA"/>
</dbReference>
<keyword evidence="3" id="KW-1185">Reference proteome</keyword>
<sequence>MAQIRAASRRSSTASLSSVLRKLAIVIVGCMVVIVRVSSPESVELNVNDPERVQRQQQIQQNHQKPVSTTRQLEMQKPPLSPNLESAIAKPITEPSNSKASEKSDEESDEEESESDEEEDEGERKSETEPPVATPTDPPTGGPTTSSSAETTATAQASRTSCQRHCPKRINRIFFHNKPAGLLDRELTYHVMSNLAGYLCALVEIPPPSVSLQAVHNHNKMVDTELRWIDFFNMTFVDDGTSSLLEANDNPKFPADVYWGSSGTYKQADYPGWKIVVTSKKDNMTEHYQELQEFSFQQSPDAETGFIWEIHKPYFKSELRKSDTLPELPEDLQAMLGSSYSPSMQPFLRWSPSNVTGCNYVDDDQYRMSPTQLEPIREAIRARVRSLAPSNTSVFGFFHIRRGDGTKSCNTTLPVLKEFFDCSIAGTEQTGKHITFLLGSDEHDDEYRQAVMDLSKDVPHISMLDADKIVDSTMQEMAENGQMPKRYMNNYHQFEFLKTLGMDRKFDFASVHLIRRRNVDCQECTNLLKTYPEAWS</sequence>
<evidence type="ECO:0000256" key="1">
    <source>
        <dbReference type="SAM" id="MobiDB-lite"/>
    </source>
</evidence>
<feature type="compositionally biased region" description="Pro residues" evidence="1">
    <location>
        <begin position="132"/>
        <end position="141"/>
    </location>
</feature>
<name>A0AAD2FFS7_9STRA</name>
<evidence type="ECO:0000313" key="2">
    <source>
        <dbReference type="EMBL" id="CAJ1935166.1"/>
    </source>
</evidence>
<protein>
    <submittedName>
        <fullName evidence="2">Uncharacterized protein</fullName>
    </submittedName>
</protein>
<dbReference type="AlphaFoldDB" id="A0AAD2FFS7"/>
<accession>A0AAD2FFS7</accession>
<evidence type="ECO:0000313" key="3">
    <source>
        <dbReference type="Proteomes" id="UP001295423"/>
    </source>
</evidence>
<organism evidence="2 3">
    <name type="scientific">Cylindrotheca closterium</name>
    <dbReference type="NCBI Taxonomy" id="2856"/>
    <lineage>
        <taxon>Eukaryota</taxon>
        <taxon>Sar</taxon>
        <taxon>Stramenopiles</taxon>
        <taxon>Ochrophyta</taxon>
        <taxon>Bacillariophyta</taxon>
        <taxon>Bacillariophyceae</taxon>
        <taxon>Bacillariophycidae</taxon>
        <taxon>Bacillariales</taxon>
        <taxon>Bacillariaceae</taxon>
        <taxon>Cylindrotheca</taxon>
    </lineage>
</organism>
<feature type="compositionally biased region" description="Low complexity" evidence="1">
    <location>
        <begin position="55"/>
        <end position="64"/>
    </location>
</feature>
<feature type="region of interest" description="Disordered" evidence="1">
    <location>
        <begin position="52"/>
        <end position="163"/>
    </location>
</feature>
<dbReference type="Proteomes" id="UP001295423">
    <property type="component" value="Unassembled WGS sequence"/>
</dbReference>
<reference evidence="2" key="1">
    <citation type="submission" date="2023-08" db="EMBL/GenBank/DDBJ databases">
        <authorList>
            <person name="Audoor S."/>
            <person name="Bilcke G."/>
        </authorList>
    </citation>
    <scope>NUCLEOTIDE SEQUENCE</scope>
</reference>